<keyword evidence="2" id="KW-1185">Reference proteome</keyword>
<accession>A0ABQ5EUI2</accession>
<name>A0ABQ5EUI2_9ASTR</name>
<evidence type="ECO:0000313" key="1">
    <source>
        <dbReference type="EMBL" id="GJT54703.1"/>
    </source>
</evidence>
<proteinExistence type="predicted"/>
<organism evidence="1 2">
    <name type="scientific">Tanacetum coccineum</name>
    <dbReference type="NCBI Taxonomy" id="301880"/>
    <lineage>
        <taxon>Eukaryota</taxon>
        <taxon>Viridiplantae</taxon>
        <taxon>Streptophyta</taxon>
        <taxon>Embryophyta</taxon>
        <taxon>Tracheophyta</taxon>
        <taxon>Spermatophyta</taxon>
        <taxon>Magnoliopsida</taxon>
        <taxon>eudicotyledons</taxon>
        <taxon>Gunneridae</taxon>
        <taxon>Pentapetalae</taxon>
        <taxon>asterids</taxon>
        <taxon>campanulids</taxon>
        <taxon>Asterales</taxon>
        <taxon>Asteraceae</taxon>
        <taxon>Asteroideae</taxon>
        <taxon>Anthemideae</taxon>
        <taxon>Anthemidinae</taxon>
        <taxon>Tanacetum</taxon>
    </lineage>
</organism>
<protein>
    <submittedName>
        <fullName evidence="1">Uncharacterized protein</fullName>
    </submittedName>
</protein>
<reference evidence="1" key="2">
    <citation type="submission" date="2022-01" db="EMBL/GenBank/DDBJ databases">
        <authorList>
            <person name="Yamashiro T."/>
            <person name="Shiraishi A."/>
            <person name="Satake H."/>
            <person name="Nakayama K."/>
        </authorList>
    </citation>
    <scope>NUCLEOTIDE SEQUENCE</scope>
</reference>
<dbReference type="Proteomes" id="UP001151760">
    <property type="component" value="Unassembled WGS sequence"/>
</dbReference>
<comment type="caution">
    <text evidence="1">The sequence shown here is derived from an EMBL/GenBank/DDBJ whole genome shotgun (WGS) entry which is preliminary data.</text>
</comment>
<gene>
    <name evidence="1" type="ORF">Tco_0989757</name>
</gene>
<evidence type="ECO:0000313" key="2">
    <source>
        <dbReference type="Proteomes" id="UP001151760"/>
    </source>
</evidence>
<sequence>MIDLVTLLSPCQKSYSSGEENNLHGLGSGDKGLTIKDSIKKKNVLLRDHIRQSSIPDYNEYHKVQLNFFKNEILPSNE</sequence>
<dbReference type="EMBL" id="BQNB010016696">
    <property type="protein sequence ID" value="GJT54703.1"/>
    <property type="molecule type" value="Genomic_DNA"/>
</dbReference>
<reference evidence="1" key="1">
    <citation type="journal article" date="2022" name="Int. J. Mol. Sci.">
        <title>Draft Genome of Tanacetum Coccineum: Genomic Comparison of Closely Related Tanacetum-Family Plants.</title>
        <authorList>
            <person name="Yamashiro T."/>
            <person name="Shiraishi A."/>
            <person name="Nakayama K."/>
            <person name="Satake H."/>
        </authorList>
    </citation>
    <scope>NUCLEOTIDE SEQUENCE</scope>
</reference>